<accession>Q0VTK4</accession>
<proteinExistence type="predicted"/>
<organism evidence="2 3">
    <name type="scientific">Alcanivorax borkumensis (strain ATCC 700651 / DSM 11573 / NCIMB 13689 / SK2)</name>
    <dbReference type="NCBI Taxonomy" id="393595"/>
    <lineage>
        <taxon>Bacteria</taxon>
        <taxon>Pseudomonadati</taxon>
        <taxon>Pseudomonadota</taxon>
        <taxon>Gammaproteobacteria</taxon>
        <taxon>Oceanospirillales</taxon>
        <taxon>Alcanivoracaceae</taxon>
        <taxon>Alcanivorax</taxon>
    </lineage>
</organism>
<feature type="transmembrane region" description="Helical" evidence="1">
    <location>
        <begin position="49"/>
        <end position="70"/>
    </location>
</feature>
<evidence type="ECO:0000313" key="3">
    <source>
        <dbReference type="Proteomes" id="UP000008871"/>
    </source>
</evidence>
<dbReference type="KEGG" id="abo:ABO_0091"/>
<dbReference type="OrthoDB" id="72963at2"/>
<gene>
    <name evidence="2" type="ordered locus">ABO_0091</name>
</gene>
<dbReference type="AlphaFoldDB" id="Q0VTK4"/>
<name>Q0VTK4_ALCBS</name>
<dbReference type="Pfam" id="PF06961">
    <property type="entry name" value="DUF1294"/>
    <property type="match status" value="1"/>
</dbReference>
<feature type="transmembrane region" description="Helical" evidence="1">
    <location>
        <begin position="21"/>
        <end position="43"/>
    </location>
</feature>
<keyword evidence="1" id="KW-0472">Membrane</keyword>
<dbReference type="STRING" id="393595.ABO_0091"/>
<keyword evidence="1" id="KW-0812">Transmembrane</keyword>
<evidence type="ECO:0000256" key="1">
    <source>
        <dbReference type="SAM" id="Phobius"/>
    </source>
</evidence>
<keyword evidence="1" id="KW-1133">Transmembrane helix</keyword>
<evidence type="ECO:0000313" key="2">
    <source>
        <dbReference type="EMBL" id="CAL15539.1"/>
    </source>
</evidence>
<dbReference type="InterPro" id="IPR010718">
    <property type="entry name" value="DUF1294"/>
</dbReference>
<dbReference type="HOGENOM" id="CLU_091970_1_3_6"/>
<protein>
    <submittedName>
        <fullName evidence="2">Conserved hypothetical membrane protein</fullName>
    </submittedName>
</protein>
<dbReference type="Proteomes" id="UP000008871">
    <property type="component" value="Chromosome"/>
</dbReference>
<keyword evidence="3" id="KW-1185">Reference proteome</keyword>
<feature type="transmembrane region" description="Helical" evidence="1">
    <location>
        <begin position="115"/>
        <end position="135"/>
    </location>
</feature>
<reference evidence="2 3" key="1">
    <citation type="journal article" date="2006" name="Nat. Biotechnol.">
        <title>Genome sequence of the ubiquitous hydrocarbon-degrading marine bacterium Alcanivorax borkumensis.</title>
        <authorList>
            <person name="Schneiker S."/>
            <person name="Martins dos Santos V.A.P."/>
            <person name="Bartels D."/>
            <person name="Bekel T."/>
            <person name="Brecht M."/>
            <person name="Buhrmester J."/>
            <person name="Chernikova T.N."/>
            <person name="Denaro R."/>
            <person name="Ferrer M."/>
            <person name="Gertler C."/>
            <person name="Goesmann A."/>
            <person name="Golyshina O.V."/>
            <person name="Kaminski F."/>
            <person name="Khachane A.N."/>
            <person name="Lang S."/>
            <person name="Linke B."/>
            <person name="McHardy A.C."/>
            <person name="Meyer F."/>
            <person name="Nechitaylo T."/>
            <person name="Puehler A."/>
            <person name="Regenhardt D."/>
            <person name="Rupp O."/>
            <person name="Sabirova J.S."/>
            <person name="Selbitschka W."/>
            <person name="Yakimov M.M."/>
            <person name="Timmis K.N."/>
            <person name="Vorhoelter F.-J."/>
            <person name="Weidner S."/>
            <person name="Kaiser O."/>
            <person name="Golyshin P.N."/>
        </authorList>
    </citation>
    <scope>NUCLEOTIDE SEQUENCE [LARGE SCALE GENOMIC DNA]</scope>
    <source>
        <strain evidence="3">ATCC 700651 / DSM 11573 / NCIMB 13689 / SK2</strain>
    </source>
</reference>
<sequence>MATKGKARPRRSRRRTGSKAVAASGIIAALMALAVFALVLGIYARHNRLLPYLAGVYAVPSVLVFGLYGWDKRVAVRGGSRTSEQSLHLLALAGGWPGAMLARSLFRHKTRKQPFTGIFWCTVLFNVGTVSVLLGEVG</sequence>
<dbReference type="eggNOG" id="COG3326">
    <property type="taxonomic scope" value="Bacteria"/>
</dbReference>
<dbReference type="EMBL" id="AM286690">
    <property type="protein sequence ID" value="CAL15539.1"/>
    <property type="molecule type" value="Genomic_DNA"/>
</dbReference>